<gene>
    <name evidence="7" type="ORF">FYJ35_00770</name>
</gene>
<evidence type="ECO:0000313" key="8">
    <source>
        <dbReference type="Proteomes" id="UP000481852"/>
    </source>
</evidence>
<dbReference type="SUPFAM" id="SSF53807">
    <property type="entry name" value="Helical backbone' metal receptor"/>
    <property type="match status" value="1"/>
</dbReference>
<sequence>MKKKKRTTVMAAAFAAAVLSTCANAAPSSGQTPDRLSIVCTNFPEYDFARQIAGDKADVKMLLKPGAESHTYEPTPEDIIQIQNSDLFVYVGGDSDEWVSDVLSSMDRSGMTIFKLMDQVKTVEEEIVEGMEAEEESEEEEEKEPEMDEHVWTSPANAITIVQNMEQAIEKLDPADQEVYSRNAKSYINQIQNLDRQFKDVVSHSKRKKLIVADRFPFRYFCEEYGLTYYAAFPGCSTDTQPSAKTVAFLTDKVKQDGIPVVFHIELSNGQMADSIAEATGAKSELLNALHNVSDEDFKKGATYVSLMKHNVEALQEALN</sequence>
<dbReference type="PRINTS" id="PR00691">
    <property type="entry name" value="ADHESINB"/>
</dbReference>
<dbReference type="InterPro" id="IPR050492">
    <property type="entry name" value="Bact_metal-bind_prot9"/>
</dbReference>
<comment type="similarity">
    <text evidence="1 4">Belongs to the bacterial solute-binding protein 9 family.</text>
</comment>
<evidence type="ECO:0000256" key="2">
    <source>
        <dbReference type="ARBA" id="ARBA00022448"/>
    </source>
</evidence>
<keyword evidence="8" id="KW-1185">Reference proteome</keyword>
<dbReference type="EMBL" id="VULZ01000001">
    <property type="protein sequence ID" value="MSS13596.1"/>
    <property type="molecule type" value="Genomic_DNA"/>
</dbReference>
<dbReference type="GO" id="GO:0046872">
    <property type="term" value="F:metal ion binding"/>
    <property type="evidence" value="ECO:0007669"/>
    <property type="project" value="InterPro"/>
</dbReference>
<reference evidence="7 8" key="1">
    <citation type="submission" date="2019-08" db="EMBL/GenBank/DDBJ databases">
        <title>In-depth cultivation of the pig gut microbiome towards novel bacterial diversity and tailored functional studies.</title>
        <authorList>
            <person name="Wylensek D."/>
            <person name="Hitch T.C.A."/>
            <person name="Clavel T."/>
        </authorList>
    </citation>
    <scope>NUCLEOTIDE SEQUENCE [LARGE SCALE GENOMIC DNA]</scope>
    <source>
        <strain evidence="7 8">Oil+RF-744-WCA-WT-11</strain>
    </source>
</reference>
<dbReference type="InterPro" id="IPR006129">
    <property type="entry name" value="AdhesinB"/>
</dbReference>
<dbReference type="PRINTS" id="PR00690">
    <property type="entry name" value="ADHESNFAMILY"/>
</dbReference>
<organism evidence="7 8">
    <name type="scientific">Porcincola intestinalis</name>
    <dbReference type="NCBI Taxonomy" id="2606632"/>
    <lineage>
        <taxon>Bacteria</taxon>
        <taxon>Bacillati</taxon>
        <taxon>Bacillota</taxon>
        <taxon>Clostridia</taxon>
        <taxon>Lachnospirales</taxon>
        <taxon>Lachnospiraceae</taxon>
        <taxon>Porcincola</taxon>
    </lineage>
</organism>
<feature type="signal peptide" evidence="6">
    <location>
        <begin position="1"/>
        <end position="25"/>
    </location>
</feature>
<protein>
    <submittedName>
        <fullName evidence="7">Zinc ABC transporter substrate-binding protein</fullName>
    </submittedName>
</protein>
<proteinExistence type="inferred from homology"/>
<accession>A0A6L5X3N9</accession>
<dbReference type="Pfam" id="PF01297">
    <property type="entry name" value="ZnuA"/>
    <property type="match status" value="1"/>
</dbReference>
<dbReference type="Proteomes" id="UP000481852">
    <property type="component" value="Unassembled WGS sequence"/>
</dbReference>
<feature type="compositionally biased region" description="Acidic residues" evidence="5">
    <location>
        <begin position="131"/>
        <end position="147"/>
    </location>
</feature>
<keyword evidence="3 6" id="KW-0732">Signal</keyword>
<dbReference type="InterPro" id="IPR006127">
    <property type="entry name" value="ZnuA-like"/>
</dbReference>
<dbReference type="PANTHER" id="PTHR42953">
    <property type="entry name" value="HIGH-AFFINITY ZINC UPTAKE SYSTEM PROTEIN ZNUA-RELATED"/>
    <property type="match status" value="1"/>
</dbReference>
<evidence type="ECO:0000256" key="1">
    <source>
        <dbReference type="ARBA" id="ARBA00011028"/>
    </source>
</evidence>
<dbReference type="PANTHER" id="PTHR42953:SF3">
    <property type="entry name" value="HIGH-AFFINITY ZINC UPTAKE SYSTEM PROTEIN ZNUA"/>
    <property type="match status" value="1"/>
</dbReference>
<dbReference type="InterPro" id="IPR006128">
    <property type="entry name" value="Lipoprotein_PsaA-like"/>
</dbReference>
<dbReference type="GO" id="GO:0007155">
    <property type="term" value="P:cell adhesion"/>
    <property type="evidence" value="ECO:0007669"/>
    <property type="project" value="InterPro"/>
</dbReference>
<dbReference type="AlphaFoldDB" id="A0A6L5X3N9"/>
<name>A0A6L5X3N9_9FIRM</name>
<evidence type="ECO:0000256" key="3">
    <source>
        <dbReference type="ARBA" id="ARBA00022729"/>
    </source>
</evidence>
<dbReference type="RefSeq" id="WP_154521706.1">
    <property type="nucleotide sequence ID" value="NZ_VULZ01000001.1"/>
</dbReference>
<dbReference type="Gene3D" id="3.40.50.1980">
    <property type="entry name" value="Nitrogenase molybdenum iron protein domain"/>
    <property type="match status" value="2"/>
</dbReference>
<evidence type="ECO:0000256" key="5">
    <source>
        <dbReference type="SAM" id="MobiDB-lite"/>
    </source>
</evidence>
<comment type="caution">
    <text evidence="7">The sequence shown here is derived from an EMBL/GenBank/DDBJ whole genome shotgun (WGS) entry which is preliminary data.</text>
</comment>
<feature type="region of interest" description="Disordered" evidence="5">
    <location>
        <begin position="131"/>
        <end position="150"/>
    </location>
</feature>
<feature type="chain" id="PRO_5026861317" evidence="6">
    <location>
        <begin position="26"/>
        <end position="320"/>
    </location>
</feature>
<keyword evidence="2 4" id="KW-0813">Transport</keyword>
<dbReference type="GO" id="GO:0030001">
    <property type="term" value="P:metal ion transport"/>
    <property type="evidence" value="ECO:0007669"/>
    <property type="project" value="InterPro"/>
</dbReference>
<evidence type="ECO:0000313" key="7">
    <source>
        <dbReference type="EMBL" id="MSS13596.1"/>
    </source>
</evidence>
<evidence type="ECO:0000256" key="6">
    <source>
        <dbReference type="SAM" id="SignalP"/>
    </source>
</evidence>
<evidence type="ECO:0000256" key="4">
    <source>
        <dbReference type="RuleBase" id="RU003512"/>
    </source>
</evidence>